<evidence type="ECO:0000256" key="6">
    <source>
        <dbReference type="ARBA" id="ARBA00022777"/>
    </source>
</evidence>
<keyword evidence="9" id="KW-0443">Lipid metabolism</keyword>
<keyword evidence="5" id="KW-0547">Nucleotide-binding</keyword>
<dbReference type="SMART" id="SM00046">
    <property type="entry name" value="DAGKc"/>
    <property type="match status" value="1"/>
</dbReference>
<keyword evidence="7" id="KW-0067">ATP-binding</keyword>
<keyword evidence="4" id="KW-0479">Metal-binding</keyword>
<evidence type="ECO:0000313" key="13">
    <source>
        <dbReference type="EMBL" id="MBO1073287.1"/>
    </source>
</evidence>
<organism evidence="13 14">
    <name type="scientific">Roseomonas marmotae</name>
    <dbReference type="NCBI Taxonomy" id="2768161"/>
    <lineage>
        <taxon>Bacteria</taxon>
        <taxon>Pseudomonadati</taxon>
        <taxon>Pseudomonadota</taxon>
        <taxon>Alphaproteobacteria</taxon>
        <taxon>Acetobacterales</taxon>
        <taxon>Roseomonadaceae</taxon>
        <taxon>Roseomonas</taxon>
    </lineage>
</organism>
<dbReference type="PROSITE" id="PS50146">
    <property type="entry name" value="DAGK"/>
    <property type="match status" value="1"/>
</dbReference>
<dbReference type="InterPro" id="IPR005218">
    <property type="entry name" value="Diacylglycerol/lipid_kinase"/>
</dbReference>
<evidence type="ECO:0000256" key="4">
    <source>
        <dbReference type="ARBA" id="ARBA00022723"/>
    </source>
</evidence>
<name>A0ABS3K760_9PROT</name>
<dbReference type="InterPro" id="IPR045540">
    <property type="entry name" value="YegS/DAGK_C"/>
</dbReference>
<keyword evidence="10" id="KW-0594">Phospholipid biosynthesis</keyword>
<evidence type="ECO:0000256" key="3">
    <source>
        <dbReference type="ARBA" id="ARBA00022679"/>
    </source>
</evidence>
<dbReference type="Gene3D" id="2.60.200.40">
    <property type="match status" value="1"/>
</dbReference>
<dbReference type="SUPFAM" id="SSF111331">
    <property type="entry name" value="NAD kinase/diacylglycerol kinase-like"/>
    <property type="match status" value="1"/>
</dbReference>
<evidence type="ECO:0000256" key="11">
    <source>
        <dbReference type="ARBA" id="ARBA00023264"/>
    </source>
</evidence>
<protein>
    <submittedName>
        <fullName evidence="13">Lipid kinase</fullName>
    </submittedName>
</protein>
<dbReference type="PANTHER" id="PTHR12358">
    <property type="entry name" value="SPHINGOSINE KINASE"/>
    <property type="match status" value="1"/>
</dbReference>
<comment type="cofactor">
    <cofactor evidence="1">
        <name>Mg(2+)</name>
        <dbReference type="ChEBI" id="CHEBI:18420"/>
    </cofactor>
</comment>
<dbReference type="InterPro" id="IPR050187">
    <property type="entry name" value="Lipid_Phosphate_FormReg"/>
</dbReference>
<evidence type="ECO:0000256" key="7">
    <source>
        <dbReference type="ARBA" id="ARBA00022840"/>
    </source>
</evidence>
<dbReference type="PANTHER" id="PTHR12358:SF106">
    <property type="entry name" value="LIPID KINASE YEGS"/>
    <property type="match status" value="1"/>
</dbReference>
<evidence type="ECO:0000313" key="14">
    <source>
        <dbReference type="Proteomes" id="UP001518990"/>
    </source>
</evidence>
<evidence type="ECO:0000256" key="10">
    <source>
        <dbReference type="ARBA" id="ARBA00023209"/>
    </source>
</evidence>
<evidence type="ECO:0000256" key="8">
    <source>
        <dbReference type="ARBA" id="ARBA00022842"/>
    </source>
</evidence>
<dbReference type="Pfam" id="PF00781">
    <property type="entry name" value="DAGK_cat"/>
    <property type="match status" value="1"/>
</dbReference>
<dbReference type="EMBL" id="JACTNF010000001">
    <property type="protein sequence ID" value="MBO1073287.1"/>
    <property type="molecule type" value="Genomic_DNA"/>
</dbReference>
<dbReference type="InterPro" id="IPR016064">
    <property type="entry name" value="NAD/diacylglycerol_kinase_sf"/>
</dbReference>
<keyword evidence="14" id="KW-1185">Reference proteome</keyword>
<evidence type="ECO:0000256" key="5">
    <source>
        <dbReference type="ARBA" id="ARBA00022741"/>
    </source>
</evidence>
<evidence type="ECO:0000259" key="12">
    <source>
        <dbReference type="PROSITE" id="PS50146"/>
    </source>
</evidence>
<keyword evidence="11" id="KW-1208">Phospholipid metabolism</keyword>
<dbReference type="Pfam" id="PF19279">
    <property type="entry name" value="YegS_C"/>
    <property type="match status" value="1"/>
</dbReference>
<reference evidence="13 14" key="1">
    <citation type="submission" date="2020-09" db="EMBL/GenBank/DDBJ databases">
        <title>Roseomonas.</title>
        <authorList>
            <person name="Zhu W."/>
        </authorList>
    </citation>
    <scope>NUCLEOTIDE SEQUENCE [LARGE SCALE GENOMIC DNA]</scope>
    <source>
        <strain evidence="13 14">1311</strain>
    </source>
</reference>
<comment type="caution">
    <text evidence="13">The sequence shown here is derived from an EMBL/GenBank/DDBJ whole genome shotgun (WGS) entry which is preliminary data.</text>
</comment>
<dbReference type="NCBIfam" id="TIGR00147">
    <property type="entry name" value="YegS/Rv2252/BmrU family lipid kinase"/>
    <property type="match status" value="1"/>
</dbReference>
<evidence type="ECO:0000256" key="1">
    <source>
        <dbReference type="ARBA" id="ARBA00001946"/>
    </source>
</evidence>
<accession>A0ABS3K760</accession>
<keyword evidence="2" id="KW-0444">Lipid biosynthesis</keyword>
<keyword evidence="3" id="KW-0808">Transferase</keyword>
<dbReference type="Proteomes" id="UP001518990">
    <property type="component" value="Unassembled WGS sequence"/>
</dbReference>
<dbReference type="Gene3D" id="3.40.50.10330">
    <property type="entry name" value="Probable inorganic polyphosphate/atp-NAD kinase, domain 1"/>
    <property type="match status" value="1"/>
</dbReference>
<sequence>MGLPHPAGPPGVSVPWPAPASLESPTLTLAPLPDAPLLPEAQPRRMLLLVNQQARNSGTALNDALSILRGHGIEVVEHPCAPGERAAEVIRARAAEGFSAAVLGGGDGTLNAAAPALLETGLPFGILPLGTANDLARSLGIGPDLASAAQVIAQGNLRRLDLGEVNGRLFFNVASIGFSATLAQELRAEAKKRWGKLGYAIAAFRLLRRVRPFTAWITQGGRVRKVRTIQISVGNGRHYGGGLTVESGAAPDDGKLDVYSLEVDHWWQLLALLPDLRRGTHGHWKDVRAFSTLSCAVTTRRPMPVNTDGELTVTTPAMFRLLPKCVSVFAPAPAA</sequence>
<evidence type="ECO:0000256" key="9">
    <source>
        <dbReference type="ARBA" id="ARBA00023098"/>
    </source>
</evidence>
<dbReference type="InterPro" id="IPR017438">
    <property type="entry name" value="ATP-NAD_kinase_N"/>
</dbReference>
<proteinExistence type="predicted"/>
<gene>
    <name evidence="13" type="ORF">IAI60_01545</name>
</gene>
<feature type="domain" description="DAGKc" evidence="12">
    <location>
        <begin position="41"/>
        <end position="169"/>
    </location>
</feature>
<keyword evidence="6 13" id="KW-0418">Kinase</keyword>
<dbReference type="GO" id="GO:0016301">
    <property type="term" value="F:kinase activity"/>
    <property type="evidence" value="ECO:0007669"/>
    <property type="project" value="UniProtKB-KW"/>
</dbReference>
<dbReference type="InterPro" id="IPR001206">
    <property type="entry name" value="Diacylglycerol_kinase_cat_dom"/>
</dbReference>
<keyword evidence="8" id="KW-0460">Magnesium</keyword>
<dbReference type="NCBIfam" id="NF009604">
    <property type="entry name" value="PRK13057.1"/>
    <property type="match status" value="1"/>
</dbReference>
<evidence type="ECO:0000256" key="2">
    <source>
        <dbReference type="ARBA" id="ARBA00022516"/>
    </source>
</evidence>